<evidence type="ECO:0000313" key="2">
    <source>
        <dbReference type="Proteomes" id="UP000727407"/>
    </source>
</evidence>
<sequence>MEDVENVDLNCRRTADRLASPSFWTEMLLRETKEKSIRSNLVNDHVLLINTRINEKRLSEKADRGSSVELHVLLHYHSALRRLLTFVTKQRIDSVQNSHFECE</sequence>
<protein>
    <submittedName>
        <fullName evidence="1">Uncharacterized protein</fullName>
    </submittedName>
</protein>
<evidence type="ECO:0000313" key="1">
    <source>
        <dbReference type="EMBL" id="KAF5907365.1"/>
    </source>
</evidence>
<reference evidence="1" key="1">
    <citation type="submission" date="2020-07" db="EMBL/GenBank/DDBJ databases">
        <title>Clarias magur genome sequencing, assembly and annotation.</title>
        <authorList>
            <person name="Kushwaha B."/>
            <person name="Kumar R."/>
            <person name="Das P."/>
            <person name="Joshi C.G."/>
            <person name="Kumar D."/>
            <person name="Nagpure N.S."/>
            <person name="Pandey M."/>
            <person name="Agarwal S."/>
            <person name="Srivastava S."/>
            <person name="Singh M."/>
            <person name="Sahoo L."/>
            <person name="Jayasankar P."/>
            <person name="Meher P.K."/>
            <person name="Koringa P.G."/>
            <person name="Iquebal M.A."/>
            <person name="Das S.P."/>
            <person name="Bit A."/>
            <person name="Patnaik S."/>
            <person name="Patel N."/>
            <person name="Shah T.M."/>
            <person name="Hinsu A."/>
            <person name="Jena J.K."/>
        </authorList>
    </citation>
    <scope>NUCLEOTIDE SEQUENCE</scope>
    <source>
        <strain evidence="1">CIFAMagur01</strain>
        <tissue evidence="1">Testis</tissue>
    </source>
</reference>
<proteinExistence type="predicted"/>
<dbReference type="AlphaFoldDB" id="A0A8J4XG65"/>
<keyword evidence="2" id="KW-1185">Reference proteome</keyword>
<comment type="caution">
    <text evidence="1">The sequence shown here is derived from an EMBL/GenBank/DDBJ whole genome shotgun (WGS) entry which is preliminary data.</text>
</comment>
<dbReference type="Proteomes" id="UP000727407">
    <property type="component" value="Unassembled WGS sequence"/>
</dbReference>
<name>A0A8J4XG65_CLAMG</name>
<gene>
    <name evidence="1" type="ORF">DAT39_002845</name>
</gene>
<organism evidence="1 2">
    <name type="scientific">Clarias magur</name>
    <name type="common">Asian catfish</name>
    <name type="synonym">Macropteronotus magur</name>
    <dbReference type="NCBI Taxonomy" id="1594786"/>
    <lineage>
        <taxon>Eukaryota</taxon>
        <taxon>Metazoa</taxon>
        <taxon>Chordata</taxon>
        <taxon>Craniata</taxon>
        <taxon>Vertebrata</taxon>
        <taxon>Euteleostomi</taxon>
        <taxon>Actinopterygii</taxon>
        <taxon>Neopterygii</taxon>
        <taxon>Teleostei</taxon>
        <taxon>Ostariophysi</taxon>
        <taxon>Siluriformes</taxon>
        <taxon>Clariidae</taxon>
        <taxon>Clarias</taxon>
    </lineage>
</organism>
<accession>A0A8J4XG65</accession>
<dbReference type="EMBL" id="QNUK01000022">
    <property type="protein sequence ID" value="KAF5907365.1"/>
    <property type="molecule type" value="Genomic_DNA"/>
</dbReference>